<evidence type="ECO:0000313" key="1">
    <source>
        <dbReference type="EMBL" id="MED6117300.1"/>
    </source>
</evidence>
<protein>
    <submittedName>
        <fullName evidence="1">Uncharacterized protein</fullName>
    </submittedName>
</protein>
<reference evidence="1 2" key="1">
    <citation type="journal article" date="2023" name="Plants (Basel)">
        <title>Bridging the Gap: Combining Genomics and Transcriptomics Approaches to Understand Stylosanthes scabra, an Orphan Legume from the Brazilian Caatinga.</title>
        <authorList>
            <person name="Ferreira-Neto J.R.C."/>
            <person name="da Silva M.D."/>
            <person name="Binneck E."/>
            <person name="de Melo N.F."/>
            <person name="da Silva R.H."/>
            <person name="de Melo A.L.T.M."/>
            <person name="Pandolfi V."/>
            <person name="Bustamante F.O."/>
            <person name="Brasileiro-Vidal A.C."/>
            <person name="Benko-Iseppon A.M."/>
        </authorList>
    </citation>
    <scope>NUCLEOTIDE SEQUENCE [LARGE SCALE GENOMIC DNA]</scope>
    <source>
        <tissue evidence="1">Leaves</tissue>
    </source>
</reference>
<keyword evidence="2" id="KW-1185">Reference proteome</keyword>
<comment type="caution">
    <text evidence="1">The sequence shown here is derived from an EMBL/GenBank/DDBJ whole genome shotgun (WGS) entry which is preliminary data.</text>
</comment>
<dbReference type="Proteomes" id="UP001341840">
    <property type="component" value="Unassembled WGS sequence"/>
</dbReference>
<proteinExistence type="predicted"/>
<evidence type="ECO:0000313" key="2">
    <source>
        <dbReference type="Proteomes" id="UP001341840"/>
    </source>
</evidence>
<organism evidence="1 2">
    <name type="scientific">Stylosanthes scabra</name>
    <dbReference type="NCBI Taxonomy" id="79078"/>
    <lineage>
        <taxon>Eukaryota</taxon>
        <taxon>Viridiplantae</taxon>
        <taxon>Streptophyta</taxon>
        <taxon>Embryophyta</taxon>
        <taxon>Tracheophyta</taxon>
        <taxon>Spermatophyta</taxon>
        <taxon>Magnoliopsida</taxon>
        <taxon>eudicotyledons</taxon>
        <taxon>Gunneridae</taxon>
        <taxon>Pentapetalae</taxon>
        <taxon>rosids</taxon>
        <taxon>fabids</taxon>
        <taxon>Fabales</taxon>
        <taxon>Fabaceae</taxon>
        <taxon>Papilionoideae</taxon>
        <taxon>50 kb inversion clade</taxon>
        <taxon>dalbergioids sensu lato</taxon>
        <taxon>Dalbergieae</taxon>
        <taxon>Pterocarpus clade</taxon>
        <taxon>Stylosanthes</taxon>
    </lineage>
</organism>
<name>A0ABU6R153_9FABA</name>
<gene>
    <name evidence="1" type="ORF">PIB30_108699</name>
</gene>
<accession>A0ABU6R153</accession>
<dbReference type="EMBL" id="JASCZI010005174">
    <property type="protein sequence ID" value="MED6117300.1"/>
    <property type="molecule type" value="Genomic_DNA"/>
</dbReference>
<feature type="non-terminal residue" evidence="1">
    <location>
        <position position="1"/>
    </location>
</feature>
<sequence>CEHAKTWSRHGHPVCTDRGPRLGVVLHGDGLGKSGRLGVELARLGIRLGGVMGVGDEGPCLGVGLDADA</sequence>